<dbReference type="Gene3D" id="1.20.1280.50">
    <property type="match status" value="1"/>
</dbReference>
<dbReference type="PANTHER" id="PTHR31482">
    <property type="entry name" value="ESTS AU081301(E20138)"/>
    <property type="match status" value="1"/>
</dbReference>
<dbReference type="PROSITE" id="PS50181">
    <property type="entry name" value="FBOX"/>
    <property type="match status" value="1"/>
</dbReference>
<dbReference type="InterPro" id="IPR036047">
    <property type="entry name" value="F-box-like_dom_sf"/>
</dbReference>
<dbReference type="PANTHER" id="PTHR31482:SF9">
    <property type="entry name" value="F-BOX PLANT-LIKE PROTEIN"/>
    <property type="match status" value="1"/>
</dbReference>
<name>I3S6J7_LOTJA</name>
<evidence type="ECO:0000313" key="2">
    <source>
        <dbReference type="EMBL" id="AFK35889.1"/>
    </source>
</evidence>
<accession>I3S6J7</accession>
<reference evidence="2" key="1">
    <citation type="submission" date="2012-05" db="EMBL/GenBank/DDBJ databases">
        <authorList>
            <person name="Krishnakumar V."/>
            <person name="Cheung F."/>
            <person name="Xiao Y."/>
            <person name="Chan A."/>
            <person name="Moskal W.A."/>
            <person name="Town C.D."/>
        </authorList>
    </citation>
    <scope>NUCLEOTIDE SEQUENCE</scope>
</reference>
<proteinExistence type="evidence at transcript level"/>
<dbReference type="EMBL" id="BT136094">
    <property type="protein sequence ID" value="AFK35889.1"/>
    <property type="molecule type" value="mRNA"/>
</dbReference>
<dbReference type="SUPFAM" id="SSF81383">
    <property type="entry name" value="F-box domain"/>
    <property type="match status" value="1"/>
</dbReference>
<dbReference type="InterPro" id="IPR001810">
    <property type="entry name" value="F-box_dom"/>
</dbReference>
<protein>
    <recommendedName>
        <fullName evidence="1">F-box domain-containing protein</fullName>
    </recommendedName>
</protein>
<evidence type="ECO:0000259" key="1">
    <source>
        <dbReference type="PROSITE" id="PS50181"/>
    </source>
</evidence>
<dbReference type="AlphaFoldDB" id="I3S6J7"/>
<dbReference type="Pfam" id="PF00646">
    <property type="entry name" value="F-box"/>
    <property type="match status" value="1"/>
</dbReference>
<organism evidence="2">
    <name type="scientific">Lotus japonicus</name>
    <name type="common">Lotus corniculatus var. japonicus</name>
    <dbReference type="NCBI Taxonomy" id="34305"/>
    <lineage>
        <taxon>Eukaryota</taxon>
        <taxon>Viridiplantae</taxon>
        <taxon>Streptophyta</taxon>
        <taxon>Embryophyta</taxon>
        <taxon>Tracheophyta</taxon>
        <taxon>Spermatophyta</taxon>
        <taxon>Magnoliopsida</taxon>
        <taxon>eudicotyledons</taxon>
        <taxon>Gunneridae</taxon>
        <taxon>Pentapetalae</taxon>
        <taxon>rosids</taxon>
        <taxon>fabids</taxon>
        <taxon>Fabales</taxon>
        <taxon>Fabaceae</taxon>
        <taxon>Papilionoideae</taxon>
        <taxon>50 kb inversion clade</taxon>
        <taxon>NPAAA clade</taxon>
        <taxon>Hologalegina</taxon>
        <taxon>robinioid clade</taxon>
        <taxon>Loteae</taxon>
        <taxon>Lotus</taxon>
    </lineage>
</organism>
<sequence>MSLHKNSLPKFEKQEDCRISLLDLPGCILDVILELLPPSDLYRVAQVCTYLRNRSRSDNLRDKQVKQKWSNLIGDVALQEWQWHTTKINTQSILLLQNQSRGSCGSFSGVWPSLSLNSYLKNFGDITSLFQNCPKMALFVCLESGRFWFPAQAYLKRMPLYFYDVIVSYNSETDTFRARSPNNEWRMIGRNIEWDRLRSSPAENFSRKFYMSNKNDLKPGDHIEIQRRKRRECPYDWWYAIVGHLESCDENVNHCSCQQSDMLVVEFMQYQHWIGWRKTVLNRNVYEDQADSRLSWLGGIRKLDKEEEIERWKSLLN</sequence>
<feature type="domain" description="F-box" evidence="1">
    <location>
        <begin position="18"/>
        <end position="72"/>
    </location>
</feature>